<dbReference type="Proteomes" id="UP001597545">
    <property type="component" value="Unassembled WGS sequence"/>
</dbReference>
<accession>A0ABW5KIH5</accession>
<dbReference type="GO" id="GO:0016787">
    <property type="term" value="F:hydrolase activity"/>
    <property type="evidence" value="ECO:0007669"/>
    <property type="project" value="UniProtKB-KW"/>
</dbReference>
<comment type="caution">
    <text evidence="4">The sequence shown here is derived from an EMBL/GenBank/DDBJ whole genome shotgun (WGS) entry which is preliminary data.</text>
</comment>
<proteinExistence type="predicted"/>
<feature type="compositionally biased region" description="Basic and acidic residues" evidence="2">
    <location>
        <begin position="206"/>
        <end position="215"/>
    </location>
</feature>
<dbReference type="Gene3D" id="6.10.250.3150">
    <property type="match status" value="1"/>
</dbReference>
<keyword evidence="4" id="KW-0378">Hydrolase</keyword>
<dbReference type="CDD" id="cd12797">
    <property type="entry name" value="M23_peptidase"/>
    <property type="match status" value="1"/>
</dbReference>
<keyword evidence="5" id="KW-1185">Reference proteome</keyword>
<dbReference type="EMBL" id="JBHULR010000006">
    <property type="protein sequence ID" value="MFD2548792.1"/>
    <property type="molecule type" value="Genomic_DNA"/>
</dbReference>
<dbReference type="Gene3D" id="2.70.70.10">
    <property type="entry name" value="Glucose Permease (Domain IIA)"/>
    <property type="match status" value="1"/>
</dbReference>
<dbReference type="InterPro" id="IPR011055">
    <property type="entry name" value="Dup_hybrid_motif"/>
</dbReference>
<evidence type="ECO:0000259" key="3">
    <source>
        <dbReference type="Pfam" id="PF01551"/>
    </source>
</evidence>
<dbReference type="InterPro" id="IPR050570">
    <property type="entry name" value="Cell_wall_metabolism_enzyme"/>
</dbReference>
<gene>
    <name evidence="4" type="ORF">ACFSR5_14165</name>
</gene>
<protein>
    <submittedName>
        <fullName evidence="4">Murein hydrolase activator EnvC family protein</fullName>
    </submittedName>
</protein>
<feature type="domain" description="M23ase beta-sheet core" evidence="3">
    <location>
        <begin position="333"/>
        <end position="417"/>
    </location>
</feature>
<reference evidence="5" key="1">
    <citation type="journal article" date="2019" name="Int. J. Syst. Evol. Microbiol.">
        <title>The Global Catalogue of Microorganisms (GCM) 10K type strain sequencing project: providing services to taxonomists for standard genome sequencing and annotation.</title>
        <authorList>
            <consortium name="The Broad Institute Genomics Platform"/>
            <consortium name="The Broad Institute Genome Sequencing Center for Infectious Disease"/>
            <person name="Wu L."/>
            <person name="Ma J."/>
        </authorList>
    </citation>
    <scope>NUCLEOTIDE SEQUENCE [LARGE SCALE GENOMIC DNA]</scope>
    <source>
        <strain evidence="5">KCTC 42662</strain>
    </source>
</reference>
<dbReference type="PANTHER" id="PTHR21666">
    <property type="entry name" value="PEPTIDASE-RELATED"/>
    <property type="match status" value="1"/>
</dbReference>
<evidence type="ECO:0000313" key="5">
    <source>
        <dbReference type="Proteomes" id="UP001597545"/>
    </source>
</evidence>
<name>A0ABW5KIH5_9SPHI</name>
<dbReference type="InterPro" id="IPR016047">
    <property type="entry name" value="M23ase_b-sheet_dom"/>
</dbReference>
<organism evidence="4 5">
    <name type="scientific">Sphingobacterium suaedae</name>
    <dbReference type="NCBI Taxonomy" id="1686402"/>
    <lineage>
        <taxon>Bacteria</taxon>
        <taxon>Pseudomonadati</taxon>
        <taxon>Bacteroidota</taxon>
        <taxon>Sphingobacteriia</taxon>
        <taxon>Sphingobacteriales</taxon>
        <taxon>Sphingobacteriaceae</taxon>
        <taxon>Sphingobacterium</taxon>
    </lineage>
</organism>
<evidence type="ECO:0000256" key="1">
    <source>
        <dbReference type="SAM" id="Coils"/>
    </source>
</evidence>
<feature type="coiled-coil region" evidence="1">
    <location>
        <begin position="26"/>
        <end position="53"/>
    </location>
</feature>
<feature type="region of interest" description="Disordered" evidence="2">
    <location>
        <begin position="206"/>
        <end position="228"/>
    </location>
</feature>
<feature type="region of interest" description="Disordered" evidence="2">
    <location>
        <begin position="253"/>
        <end position="282"/>
    </location>
</feature>
<dbReference type="PANTHER" id="PTHR21666:SF270">
    <property type="entry name" value="MUREIN HYDROLASE ACTIVATOR ENVC"/>
    <property type="match status" value="1"/>
</dbReference>
<dbReference type="RefSeq" id="WP_380904911.1">
    <property type="nucleotide sequence ID" value="NZ_JBHUEG010000005.1"/>
</dbReference>
<evidence type="ECO:0000256" key="2">
    <source>
        <dbReference type="SAM" id="MobiDB-lite"/>
    </source>
</evidence>
<dbReference type="Pfam" id="PF01551">
    <property type="entry name" value="Peptidase_M23"/>
    <property type="match status" value="1"/>
</dbReference>
<sequence length="423" mass="47957">MDLKKLLISFLCICGIGLGGVSAQSSAELKKQREKIDAEIAELTKVLRAKTQEKLLSQREVNALSRQLDLREDKISTINAELRIINNNIQANTKIVSQLKSELEKMRKDYEKMILFAFRNKNGYNKLMFIFASRDFNQAFKRVKYLQQFNDARKIKAAEIEATKKNIELKIAQLERDRQTQQQLLKEQEAEKSIISKDRAAHAKELSELRREESNYKGQLSKKQQEKKRIDAMIQAAIRREIAEERRRAEEARRKAAEAEAKRTGKTVAEVEKKTPRKSDSEILRSTPEAARLSADFKSNRGRLPWPVAQGNIVRNFGFETVERNVRIDNSDIAIRTSTNGAVKAVFEGEVVQVIGSFVVIKHGEYFTSYSNLKSVSVGRGQKVGRGQQIGTADEDPDAGYSVVNFGVFQGQTAMNPSSWLAK</sequence>
<keyword evidence="1" id="KW-0175">Coiled coil</keyword>
<dbReference type="SUPFAM" id="SSF51261">
    <property type="entry name" value="Duplicated hybrid motif"/>
    <property type="match status" value="1"/>
</dbReference>
<evidence type="ECO:0000313" key="4">
    <source>
        <dbReference type="EMBL" id="MFD2548792.1"/>
    </source>
</evidence>